<evidence type="ECO:0000313" key="3">
    <source>
        <dbReference type="Proteomes" id="UP000612055"/>
    </source>
</evidence>
<comment type="caution">
    <text evidence="2">The sequence shown here is derived from an EMBL/GenBank/DDBJ whole genome shotgun (WGS) entry which is preliminary data.</text>
</comment>
<gene>
    <name evidence="2" type="ORF">HYH03_010743</name>
</gene>
<proteinExistence type="predicted"/>
<feature type="region of interest" description="Disordered" evidence="1">
    <location>
        <begin position="1"/>
        <end position="35"/>
    </location>
</feature>
<dbReference type="AlphaFoldDB" id="A0A835XWD1"/>
<sequence>MAPHGVYAKGSSTRSTRHTSIGSGDGPGLNTTQGTAAFGMTNTAASVRFFSMFGGHRKAADPVMAAQLAKLF</sequence>
<name>A0A835XWD1_9CHLO</name>
<dbReference type="Proteomes" id="UP000612055">
    <property type="component" value="Unassembled WGS sequence"/>
</dbReference>
<organism evidence="2 3">
    <name type="scientific">Edaphochlamys debaryana</name>
    <dbReference type="NCBI Taxonomy" id="47281"/>
    <lineage>
        <taxon>Eukaryota</taxon>
        <taxon>Viridiplantae</taxon>
        <taxon>Chlorophyta</taxon>
        <taxon>core chlorophytes</taxon>
        <taxon>Chlorophyceae</taxon>
        <taxon>CS clade</taxon>
        <taxon>Chlamydomonadales</taxon>
        <taxon>Chlamydomonadales incertae sedis</taxon>
        <taxon>Edaphochlamys</taxon>
    </lineage>
</organism>
<keyword evidence="3" id="KW-1185">Reference proteome</keyword>
<evidence type="ECO:0000256" key="1">
    <source>
        <dbReference type="SAM" id="MobiDB-lite"/>
    </source>
</evidence>
<protein>
    <submittedName>
        <fullName evidence="2">Uncharacterized protein</fullName>
    </submittedName>
</protein>
<dbReference type="EMBL" id="JAEHOE010000058">
    <property type="protein sequence ID" value="KAG2490822.1"/>
    <property type="molecule type" value="Genomic_DNA"/>
</dbReference>
<accession>A0A835XWD1</accession>
<reference evidence="2" key="1">
    <citation type="journal article" date="2020" name="bioRxiv">
        <title>Comparative genomics of Chlamydomonas.</title>
        <authorList>
            <person name="Craig R.J."/>
            <person name="Hasan A.R."/>
            <person name="Ness R.W."/>
            <person name="Keightley P.D."/>
        </authorList>
    </citation>
    <scope>NUCLEOTIDE SEQUENCE</scope>
    <source>
        <strain evidence="2">CCAP 11/70</strain>
    </source>
</reference>
<evidence type="ECO:0000313" key="2">
    <source>
        <dbReference type="EMBL" id="KAG2490822.1"/>
    </source>
</evidence>
<feature type="compositionally biased region" description="Polar residues" evidence="1">
    <location>
        <begin position="10"/>
        <end position="22"/>
    </location>
</feature>